<dbReference type="PROSITE" id="PS00578">
    <property type="entry name" value="RIBOSOMAL_S6E"/>
    <property type="match status" value="1"/>
</dbReference>
<reference evidence="7" key="3">
    <citation type="journal article" date="2017" name="Nature">
        <title>Genome sequence of the progenitor of the wheat D genome Aegilops tauschii.</title>
        <authorList>
            <person name="Luo M.C."/>
            <person name="Gu Y.Q."/>
            <person name="Puiu D."/>
            <person name="Wang H."/>
            <person name="Twardziok S.O."/>
            <person name="Deal K.R."/>
            <person name="Huo N."/>
            <person name="Zhu T."/>
            <person name="Wang L."/>
            <person name="Wang Y."/>
            <person name="McGuire P.E."/>
            <person name="Liu S."/>
            <person name="Long H."/>
            <person name="Ramasamy R.K."/>
            <person name="Rodriguez J.C."/>
            <person name="Van S.L."/>
            <person name="Yuan L."/>
            <person name="Wang Z."/>
            <person name="Xia Z."/>
            <person name="Xiao L."/>
            <person name="Anderson O.D."/>
            <person name="Ouyang S."/>
            <person name="Liang Y."/>
            <person name="Zimin A.V."/>
            <person name="Pertea G."/>
            <person name="Qi P."/>
            <person name="Bennetzen J.L."/>
            <person name="Dai X."/>
            <person name="Dawson M.W."/>
            <person name="Muller H.G."/>
            <person name="Kugler K."/>
            <person name="Rivarola-Duarte L."/>
            <person name="Spannagl M."/>
            <person name="Mayer K.F.X."/>
            <person name="Lu F.H."/>
            <person name="Bevan M.W."/>
            <person name="Leroy P."/>
            <person name="Li P."/>
            <person name="You F.M."/>
            <person name="Sun Q."/>
            <person name="Liu Z."/>
            <person name="Lyons E."/>
            <person name="Wicker T."/>
            <person name="Salzberg S.L."/>
            <person name="Devos K.M."/>
            <person name="Dvorak J."/>
        </authorList>
    </citation>
    <scope>NUCLEOTIDE SEQUENCE [LARGE SCALE GENOMIC DNA]</scope>
    <source>
        <strain evidence="7">cv. AL8/78</strain>
    </source>
</reference>
<evidence type="ECO:0000256" key="1">
    <source>
        <dbReference type="ARBA" id="ARBA00009312"/>
    </source>
</evidence>
<name>A0A453AG97_AEGTS</name>
<reference evidence="8" key="2">
    <citation type="journal article" date="2017" name="Nat. Plants">
        <title>The Aegilops tauschii genome reveals multiple impacts of transposons.</title>
        <authorList>
            <person name="Zhao G."/>
            <person name="Zou C."/>
            <person name="Li K."/>
            <person name="Wang K."/>
            <person name="Li T."/>
            <person name="Gao L."/>
            <person name="Zhang X."/>
            <person name="Wang H."/>
            <person name="Yang Z."/>
            <person name="Liu X."/>
            <person name="Jiang W."/>
            <person name="Mao L."/>
            <person name="Kong X."/>
            <person name="Jiao Y."/>
            <person name="Jia J."/>
        </authorList>
    </citation>
    <scope>NUCLEOTIDE SEQUENCE [LARGE SCALE GENOMIC DNA]</scope>
    <source>
        <strain evidence="8">cv. AL8/78</strain>
    </source>
</reference>
<dbReference type="SMART" id="SM01405">
    <property type="entry name" value="Ribosomal_S6e"/>
    <property type="match status" value="1"/>
</dbReference>
<sequence>PQRSGCSPPASSRRNSAMKLNIANPTTGCQKKVEIDDDQKLRNLYDKRISQEVVGDLLGEEFKGYIFKIMGGCDKQGFPMKQGVLTSGRVRLLLHRGTPCFRGFGRRNGERRRKSVRGCIVSQDLSVINLVIVKKGENDLPGLTDTEKPRMRGPKRASKIKKLFNLGKDDDVRSYVNTYRRTFLNKKGKKVSKAPKIQRLVTPLTLQRKRARIADKKKRIAKKKSEAAEYQKLLAQRLKEQRDRRSESMAKRRSKLSAATKAPAASA</sequence>
<accession>A0A453AG97</accession>
<dbReference type="STRING" id="200361.A0A453AG97"/>
<dbReference type="InterPro" id="IPR018282">
    <property type="entry name" value="Ribosomal_eS6_CS"/>
</dbReference>
<keyword evidence="2 4" id="KW-0689">Ribosomal protein</keyword>
<feature type="compositionally biased region" description="Low complexity" evidence="6">
    <location>
        <begin position="256"/>
        <end position="267"/>
    </location>
</feature>
<proteinExistence type="inferred from homology"/>
<evidence type="ECO:0000256" key="5">
    <source>
        <dbReference type="SAM" id="Coils"/>
    </source>
</evidence>
<dbReference type="GO" id="GO:0005840">
    <property type="term" value="C:ribosome"/>
    <property type="evidence" value="ECO:0007669"/>
    <property type="project" value="UniProtKB-KW"/>
</dbReference>
<keyword evidence="3 4" id="KW-0687">Ribonucleoprotein</keyword>
<feature type="coiled-coil region" evidence="5">
    <location>
        <begin position="206"/>
        <end position="233"/>
    </location>
</feature>
<comment type="similarity">
    <text evidence="1 4">Belongs to the eukaryotic ribosomal protein eS6 family.</text>
</comment>
<dbReference type="GO" id="GO:0003735">
    <property type="term" value="F:structural constituent of ribosome"/>
    <property type="evidence" value="ECO:0007669"/>
    <property type="project" value="InterPro"/>
</dbReference>
<evidence type="ECO:0000313" key="7">
    <source>
        <dbReference type="EnsemblPlants" id="AET2Gv20123900.6"/>
    </source>
</evidence>
<dbReference type="EnsemblPlants" id="AET2Gv20123900.6">
    <property type="protein sequence ID" value="AET2Gv20123900.6"/>
    <property type="gene ID" value="AET2Gv20123900"/>
</dbReference>
<evidence type="ECO:0000256" key="2">
    <source>
        <dbReference type="ARBA" id="ARBA00022980"/>
    </source>
</evidence>
<dbReference type="InterPro" id="IPR014401">
    <property type="entry name" value="Ribosomal_eS6-like"/>
</dbReference>
<dbReference type="InterPro" id="IPR001377">
    <property type="entry name" value="Ribosomal_eS6"/>
</dbReference>
<dbReference type="Pfam" id="PF01092">
    <property type="entry name" value="Ribosomal_S6e"/>
    <property type="match status" value="1"/>
</dbReference>
<feature type="region of interest" description="Disordered" evidence="6">
    <location>
        <begin position="236"/>
        <end position="267"/>
    </location>
</feature>
<reference evidence="7" key="4">
    <citation type="submission" date="2019-03" db="UniProtKB">
        <authorList>
            <consortium name="EnsemblPlants"/>
        </authorList>
    </citation>
    <scope>IDENTIFICATION</scope>
</reference>
<dbReference type="PIRSF" id="PIRSF002129">
    <property type="entry name" value="Ribosom_S6_euk"/>
    <property type="match status" value="1"/>
</dbReference>
<organism evidence="7 8">
    <name type="scientific">Aegilops tauschii subsp. strangulata</name>
    <name type="common">Goatgrass</name>
    <dbReference type="NCBI Taxonomy" id="200361"/>
    <lineage>
        <taxon>Eukaryota</taxon>
        <taxon>Viridiplantae</taxon>
        <taxon>Streptophyta</taxon>
        <taxon>Embryophyta</taxon>
        <taxon>Tracheophyta</taxon>
        <taxon>Spermatophyta</taxon>
        <taxon>Magnoliopsida</taxon>
        <taxon>Liliopsida</taxon>
        <taxon>Poales</taxon>
        <taxon>Poaceae</taxon>
        <taxon>BOP clade</taxon>
        <taxon>Pooideae</taxon>
        <taxon>Triticodae</taxon>
        <taxon>Triticeae</taxon>
        <taxon>Triticinae</taxon>
        <taxon>Aegilops</taxon>
    </lineage>
</organism>
<evidence type="ECO:0000313" key="8">
    <source>
        <dbReference type="Proteomes" id="UP000015105"/>
    </source>
</evidence>
<evidence type="ECO:0000256" key="6">
    <source>
        <dbReference type="SAM" id="MobiDB-lite"/>
    </source>
</evidence>
<dbReference type="GO" id="GO:1990904">
    <property type="term" value="C:ribonucleoprotein complex"/>
    <property type="evidence" value="ECO:0007669"/>
    <property type="project" value="UniProtKB-KW"/>
</dbReference>
<dbReference type="Gramene" id="AET2Gv20123900.6">
    <property type="protein sequence ID" value="AET2Gv20123900.6"/>
    <property type="gene ID" value="AET2Gv20123900"/>
</dbReference>
<reference evidence="8" key="1">
    <citation type="journal article" date="2014" name="Science">
        <title>Ancient hybridizations among the ancestral genomes of bread wheat.</title>
        <authorList>
            <consortium name="International Wheat Genome Sequencing Consortium,"/>
            <person name="Marcussen T."/>
            <person name="Sandve S.R."/>
            <person name="Heier L."/>
            <person name="Spannagl M."/>
            <person name="Pfeifer M."/>
            <person name="Jakobsen K.S."/>
            <person name="Wulff B.B."/>
            <person name="Steuernagel B."/>
            <person name="Mayer K.F."/>
            <person name="Olsen O.A."/>
        </authorList>
    </citation>
    <scope>NUCLEOTIDE SEQUENCE [LARGE SCALE GENOMIC DNA]</scope>
    <source>
        <strain evidence="8">cv. AL8/78</strain>
    </source>
</reference>
<protein>
    <recommendedName>
        <fullName evidence="4">40S ribosomal protein S6</fullName>
    </recommendedName>
</protein>
<evidence type="ECO:0000256" key="4">
    <source>
        <dbReference type="PIRNR" id="PIRNR002129"/>
    </source>
</evidence>
<feature type="compositionally biased region" description="Basic and acidic residues" evidence="6">
    <location>
        <begin position="237"/>
        <end position="250"/>
    </location>
</feature>
<dbReference type="Gene3D" id="1.20.5.2650">
    <property type="match status" value="1"/>
</dbReference>
<dbReference type="Proteomes" id="UP000015105">
    <property type="component" value="Chromosome 2D"/>
</dbReference>
<dbReference type="GO" id="GO:0006412">
    <property type="term" value="P:translation"/>
    <property type="evidence" value="ECO:0007669"/>
    <property type="project" value="InterPro"/>
</dbReference>
<keyword evidence="8" id="KW-1185">Reference proteome</keyword>
<dbReference type="PANTHER" id="PTHR11502">
    <property type="entry name" value="40S RIBOSOMAL PROTEIN S6"/>
    <property type="match status" value="1"/>
</dbReference>
<reference evidence="7" key="5">
    <citation type="journal article" date="2021" name="G3 (Bethesda)">
        <title>Aegilops tauschii genome assembly Aet v5.0 features greater sequence contiguity and improved annotation.</title>
        <authorList>
            <person name="Wang L."/>
            <person name="Zhu T."/>
            <person name="Rodriguez J.C."/>
            <person name="Deal K.R."/>
            <person name="Dubcovsky J."/>
            <person name="McGuire P.E."/>
            <person name="Lux T."/>
            <person name="Spannagl M."/>
            <person name="Mayer K.F.X."/>
            <person name="Baldrich P."/>
            <person name="Meyers B.C."/>
            <person name="Huo N."/>
            <person name="Gu Y.Q."/>
            <person name="Zhou H."/>
            <person name="Devos K.M."/>
            <person name="Bennetzen J.L."/>
            <person name="Unver T."/>
            <person name="Budak H."/>
            <person name="Gulick P.J."/>
            <person name="Galiba G."/>
            <person name="Kalapos B."/>
            <person name="Nelson D.R."/>
            <person name="Li P."/>
            <person name="You F.M."/>
            <person name="Luo M.C."/>
            <person name="Dvorak J."/>
        </authorList>
    </citation>
    <scope>NUCLEOTIDE SEQUENCE [LARGE SCALE GENOMIC DNA]</scope>
    <source>
        <strain evidence="7">cv. AL8/78</strain>
    </source>
</reference>
<dbReference type="AlphaFoldDB" id="A0A453AG97"/>
<evidence type="ECO:0000256" key="3">
    <source>
        <dbReference type="ARBA" id="ARBA00023274"/>
    </source>
</evidence>
<keyword evidence="5" id="KW-0175">Coiled coil</keyword>